<dbReference type="EMBL" id="BAABFN010000005">
    <property type="protein sequence ID" value="GAA4312312.1"/>
    <property type="molecule type" value="Genomic_DNA"/>
</dbReference>
<keyword evidence="2" id="KW-0520">NAD</keyword>
<dbReference type="NCBIfam" id="NF002969">
    <property type="entry name" value="PRK03643.1"/>
    <property type="match status" value="1"/>
</dbReference>
<evidence type="ECO:0000259" key="3">
    <source>
        <dbReference type="Pfam" id="PF01232"/>
    </source>
</evidence>
<proteinExistence type="predicted"/>
<dbReference type="PANTHER" id="PTHR30524:SF0">
    <property type="entry name" value="ALTRONATE OXIDOREDUCTASE-RELATED"/>
    <property type="match status" value="1"/>
</dbReference>
<keyword evidence="1" id="KW-0560">Oxidoreductase</keyword>
<comment type="caution">
    <text evidence="5">The sequence shown here is derived from an EMBL/GenBank/DDBJ whole genome shotgun (WGS) entry which is preliminary data.</text>
</comment>
<protein>
    <submittedName>
        <fullName evidence="5">Tagaturonate reductase</fullName>
    </submittedName>
</protein>
<dbReference type="Gene3D" id="3.40.50.720">
    <property type="entry name" value="NAD(P)-binding Rossmann-like Domain"/>
    <property type="match status" value="1"/>
</dbReference>
<feature type="domain" description="Mannitol dehydrogenase C-terminal" evidence="4">
    <location>
        <begin position="287"/>
        <end position="487"/>
    </location>
</feature>
<evidence type="ECO:0000256" key="1">
    <source>
        <dbReference type="ARBA" id="ARBA00023002"/>
    </source>
</evidence>
<name>A0ABP8FW93_9BACT</name>
<evidence type="ECO:0000313" key="5">
    <source>
        <dbReference type="EMBL" id="GAA4312312.1"/>
    </source>
</evidence>
<dbReference type="InterPro" id="IPR013118">
    <property type="entry name" value="Mannitol_DH_C"/>
</dbReference>
<dbReference type="InterPro" id="IPR008927">
    <property type="entry name" value="6-PGluconate_DH-like_C_sf"/>
</dbReference>
<dbReference type="SUPFAM" id="SSF48179">
    <property type="entry name" value="6-phosphogluconate dehydrogenase C-terminal domain-like"/>
    <property type="match status" value="1"/>
</dbReference>
<keyword evidence="6" id="KW-1185">Reference proteome</keyword>
<organism evidence="5 6">
    <name type="scientific">Compostibacter hankyongensis</name>
    <dbReference type="NCBI Taxonomy" id="1007089"/>
    <lineage>
        <taxon>Bacteria</taxon>
        <taxon>Pseudomonadati</taxon>
        <taxon>Bacteroidota</taxon>
        <taxon>Chitinophagia</taxon>
        <taxon>Chitinophagales</taxon>
        <taxon>Chitinophagaceae</taxon>
        <taxon>Compostibacter</taxon>
    </lineage>
</organism>
<dbReference type="RefSeq" id="WP_344979183.1">
    <property type="nucleotide sequence ID" value="NZ_BAABFN010000005.1"/>
</dbReference>
<dbReference type="SUPFAM" id="SSF51735">
    <property type="entry name" value="NAD(P)-binding Rossmann-fold domains"/>
    <property type="match status" value="1"/>
</dbReference>
<dbReference type="Pfam" id="PF08125">
    <property type="entry name" value="Mannitol_dh_C"/>
    <property type="match status" value="1"/>
</dbReference>
<gene>
    <name evidence="5" type="ORF">GCM10023143_21920</name>
</gene>
<sequence length="513" mass="57310">MILSKEQLKQISPQAPVRLPREDVSGFPEKVLQFGTGVLLRGLPDYFIDKANNEGLFRGRIVVVKSTSGGDATDFEKQDNLYTLVARGIANGEEIEDIRINASISRVLTAAHQWEEVMQCAENPDMQLVISNTTEVGIAFVDEDIRANPPSSFPAKLLAFLYRRYLWSQGDPAAGLVVVPTELIPDNADRLLEILLQLADGNRLEEGFVSWLRRDNFFCNSLVDRIVPGKLPDDRYQELRKQLGYDDALMIMAEPYRLWAIAASSPRVNEVLSFRKADEGMIVAENIYSFRELKLRLLNGTHTFSCGPAFLAGFPTVSAAMQDVVMGGFIARIMQQEIISAINGPALPRGDAAAFADKVLDRFRNPHIAHKWLDITLQYSSKMRMRNVPILLSHYEKSSEPPVCMSLAFAAYLLFMRTRPAGNGYEGCYGDRVYPVRDEQASRLHTYWTTVDPEDLAGAVLKDKELWGTDLSRLPGWTAAVSSFLKKLMEQGCLPVIGEMLPPATGAGDRDWE</sequence>
<dbReference type="InterPro" id="IPR036291">
    <property type="entry name" value="NAD(P)-bd_dom_sf"/>
</dbReference>
<feature type="domain" description="Mannitol dehydrogenase N-terminal" evidence="3">
    <location>
        <begin position="30"/>
        <end position="263"/>
    </location>
</feature>
<accession>A0ABP8FW93</accession>
<dbReference type="InterPro" id="IPR013131">
    <property type="entry name" value="Mannitol_DH_N"/>
</dbReference>
<evidence type="ECO:0000313" key="6">
    <source>
        <dbReference type="Proteomes" id="UP001501207"/>
    </source>
</evidence>
<evidence type="ECO:0000256" key="2">
    <source>
        <dbReference type="ARBA" id="ARBA00023027"/>
    </source>
</evidence>
<dbReference type="PANTHER" id="PTHR30524">
    <property type="entry name" value="MANNITOL-1-PHOSPHATE 5-DEHYDROGENASE"/>
    <property type="match status" value="1"/>
</dbReference>
<evidence type="ECO:0000259" key="4">
    <source>
        <dbReference type="Pfam" id="PF08125"/>
    </source>
</evidence>
<dbReference type="Pfam" id="PF01232">
    <property type="entry name" value="Mannitol_dh"/>
    <property type="match status" value="1"/>
</dbReference>
<dbReference type="InterPro" id="IPR013328">
    <property type="entry name" value="6PGD_dom2"/>
</dbReference>
<dbReference type="Proteomes" id="UP001501207">
    <property type="component" value="Unassembled WGS sequence"/>
</dbReference>
<reference evidence="6" key="1">
    <citation type="journal article" date="2019" name="Int. J. Syst. Evol. Microbiol.">
        <title>The Global Catalogue of Microorganisms (GCM) 10K type strain sequencing project: providing services to taxonomists for standard genome sequencing and annotation.</title>
        <authorList>
            <consortium name="The Broad Institute Genomics Platform"/>
            <consortium name="The Broad Institute Genome Sequencing Center for Infectious Disease"/>
            <person name="Wu L."/>
            <person name="Ma J."/>
        </authorList>
    </citation>
    <scope>NUCLEOTIDE SEQUENCE [LARGE SCALE GENOMIC DNA]</scope>
    <source>
        <strain evidence="6">JCM 17664</strain>
    </source>
</reference>
<dbReference type="Gene3D" id="1.10.1040.10">
    <property type="entry name" value="N-(1-d-carboxylethyl)-l-norvaline Dehydrogenase, domain 2"/>
    <property type="match status" value="1"/>
</dbReference>